<dbReference type="Proteomes" id="UP001108123">
    <property type="component" value="Unassembled WGS sequence"/>
</dbReference>
<dbReference type="Pfam" id="PF07872">
    <property type="entry name" value="DUF1659"/>
    <property type="match status" value="1"/>
</dbReference>
<name>A0A9Q4AC51_9FIRM</name>
<evidence type="ECO:0000313" key="3">
    <source>
        <dbReference type="Proteomes" id="UP001108123"/>
    </source>
</evidence>
<dbReference type="InterPro" id="IPR012454">
    <property type="entry name" value="DUF1659"/>
</dbReference>
<keyword evidence="3" id="KW-1185">Reference proteome</keyword>
<organism evidence="2 3">
    <name type="scientific">Anaerosalibacter bizertensis</name>
    <dbReference type="NCBI Taxonomy" id="932217"/>
    <lineage>
        <taxon>Bacteria</taxon>
        <taxon>Bacillati</taxon>
        <taxon>Bacillota</taxon>
        <taxon>Tissierellia</taxon>
        <taxon>Tissierellales</taxon>
        <taxon>Sporanaerobacteraceae</taxon>
        <taxon>Anaerosalibacter</taxon>
    </lineage>
</organism>
<dbReference type="AlphaFoldDB" id="A0A9Q4AC51"/>
<dbReference type="RefSeq" id="WP_216383574.1">
    <property type="nucleotide sequence ID" value="NZ_JAHLOA010000003.1"/>
</dbReference>
<gene>
    <name evidence="2" type="ORF">L0P62_04905</name>
</gene>
<protein>
    <submittedName>
        <fullName evidence="2">DUF1659 domain-containing protein</fullName>
    </submittedName>
</protein>
<evidence type="ECO:0000313" key="2">
    <source>
        <dbReference type="EMBL" id="MCG4564785.1"/>
    </source>
</evidence>
<proteinExistence type="predicted"/>
<reference evidence="2" key="1">
    <citation type="submission" date="2022-01" db="EMBL/GenBank/DDBJ databases">
        <title>Collection of gut derived symbiotic bacterial strains cultured from healthy donors.</title>
        <authorList>
            <person name="Lin H."/>
            <person name="Kohout C."/>
            <person name="Waligurski E."/>
            <person name="Pamer E.G."/>
        </authorList>
    </citation>
    <scope>NUCLEOTIDE SEQUENCE</scope>
    <source>
        <strain evidence="2">MSK.14.39</strain>
    </source>
</reference>
<evidence type="ECO:0000259" key="1">
    <source>
        <dbReference type="Pfam" id="PF07872"/>
    </source>
</evidence>
<sequence>MAVTEIKDSAKLKLELDGGMDGDKQIVKSKTYSKLKVDAANESVYGVAKSLSGLQELPLLKVKKVEEVELLEEI</sequence>
<accession>A0A9Q4AC51</accession>
<feature type="domain" description="DUF1659" evidence="1">
    <location>
        <begin position="2"/>
        <end position="71"/>
    </location>
</feature>
<comment type="caution">
    <text evidence="2">The sequence shown here is derived from an EMBL/GenBank/DDBJ whole genome shotgun (WGS) entry which is preliminary data.</text>
</comment>
<dbReference type="EMBL" id="JAKNID010000012">
    <property type="protein sequence ID" value="MCG4564785.1"/>
    <property type="molecule type" value="Genomic_DNA"/>
</dbReference>